<sequence>MDHKDIFEQTKKDLKEFKAIIARLKTNKLILEKDTLLSDEEKKLLERKIKSDEIKLEKIKAALEFLSDTDLKIITSIFFEKVTNKDMAAQLNVSKEFINRHKRESTERIADIMYGHLVGSNLGLSYLQD</sequence>
<accession>A0AAX0B196</accession>
<evidence type="ECO:0000313" key="3">
    <source>
        <dbReference type="Proteomes" id="UP001193748"/>
    </source>
</evidence>
<dbReference type="AlphaFoldDB" id="A0AAX0B196"/>
<proteinExistence type="predicted"/>
<dbReference type="InterPro" id="IPR013324">
    <property type="entry name" value="RNA_pol_sigma_r3/r4-like"/>
</dbReference>
<keyword evidence="2" id="KW-0804">Transcription</keyword>
<keyword evidence="1" id="KW-0175">Coiled coil</keyword>
<organism evidence="2 3">
    <name type="scientific">Clostridium beijerinckii</name>
    <name type="common">Clostridium MP</name>
    <dbReference type="NCBI Taxonomy" id="1520"/>
    <lineage>
        <taxon>Bacteria</taxon>
        <taxon>Bacillati</taxon>
        <taxon>Bacillota</taxon>
        <taxon>Clostridia</taxon>
        <taxon>Eubacteriales</taxon>
        <taxon>Clostridiaceae</taxon>
        <taxon>Clostridium</taxon>
    </lineage>
</organism>
<gene>
    <name evidence="2" type="ORF">B0H41_002401</name>
</gene>
<dbReference type="EMBL" id="JABSWW010000001">
    <property type="protein sequence ID" value="NRT88722.1"/>
    <property type="molecule type" value="Genomic_DNA"/>
</dbReference>
<evidence type="ECO:0000256" key="1">
    <source>
        <dbReference type="SAM" id="Coils"/>
    </source>
</evidence>
<name>A0AAX0B196_CLOBE</name>
<comment type="caution">
    <text evidence="2">The sequence shown here is derived from an EMBL/GenBank/DDBJ whole genome shotgun (WGS) entry which is preliminary data.</text>
</comment>
<evidence type="ECO:0000313" key="2">
    <source>
        <dbReference type="EMBL" id="NRT88722.1"/>
    </source>
</evidence>
<dbReference type="RefSeq" id="WP_173710924.1">
    <property type="nucleotide sequence ID" value="NZ_JABSWW010000001.1"/>
</dbReference>
<reference evidence="2" key="1">
    <citation type="submission" date="2020-05" db="EMBL/GenBank/DDBJ databases">
        <authorList>
            <person name="Brown S."/>
            <person name="Huntemann M."/>
            <person name="Clum A."/>
            <person name="Spunde A."/>
            <person name="Palaniappan K."/>
            <person name="Ritter S."/>
            <person name="Mikhailova N."/>
            <person name="Chen I.-M."/>
            <person name="Stamatis D."/>
            <person name="Reddy T."/>
            <person name="O'Malley R."/>
            <person name="Daum C."/>
            <person name="Shapiro N."/>
            <person name="Ivanova N."/>
            <person name="Kyrpides N."/>
            <person name="Woyke T."/>
        </authorList>
    </citation>
    <scope>NUCLEOTIDE SEQUENCE</scope>
    <source>
        <strain evidence="2">DJ080</strain>
    </source>
</reference>
<dbReference type="Proteomes" id="UP001193748">
    <property type="component" value="Unassembled WGS sequence"/>
</dbReference>
<dbReference type="GO" id="GO:0000428">
    <property type="term" value="C:DNA-directed RNA polymerase complex"/>
    <property type="evidence" value="ECO:0007669"/>
    <property type="project" value="UniProtKB-KW"/>
</dbReference>
<keyword evidence="2" id="KW-0240">DNA-directed RNA polymerase</keyword>
<dbReference type="SUPFAM" id="SSF88659">
    <property type="entry name" value="Sigma3 and sigma4 domains of RNA polymerase sigma factors"/>
    <property type="match status" value="1"/>
</dbReference>
<protein>
    <submittedName>
        <fullName evidence="2">DNA-directed RNA polymerase specialized sigma subunit</fullName>
    </submittedName>
</protein>
<dbReference type="Gene3D" id="1.20.140.160">
    <property type="match status" value="1"/>
</dbReference>
<feature type="coiled-coil region" evidence="1">
    <location>
        <begin position="7"/>
        <end position="62"/>
    </location>
</feature>
<reference evidence="2" key="2">
    <citation type="journal article" date="2022" name="Nat. Biotechnol.">
        <title>Carbon-negative production of acetone and isopropanol by gas fermentation at industrial pilot scale.</title>
        <authorList>
            <person name="Liew F.E."/>
            <person name="Nogle R."/>
            <person name="Abdalla T."/>
            <person name="Rasor B.J."/>
            <person name="Canter C."/>
            <person name="Jensen R.O."/>
            <person name="Wang L."/>
            <person name="Strutz J."/>
            <person name="Chirania P."/>
            <person name="De Tissera S."/>
            <person name="Mueller A.P."/>
            <person name="Ruan Z."/>
            <person name="Gao A."/>
            <person name="Tran L."/>
            <person name="Engle N.L."/>
            <person name="Bromley J.C."/>
            <person name="Daniell J."/>
            <person name="Conrado R."/>
            <person name="Tschaplinski T.J."/>
            <person name="Giannone R.J."/>
            <person name="Hettich R.L."/>
            <person name="Karim A.S."/>
            <person name="Simpson S.D."/>
            <person name="Brown S.D."/>
            <person name="Leang C."/>
            <person name="Jewett M.C."/>
            <person name="Kopke M."/>
        </authorList>
    </citation>
    <scope>NUCLEOTIDE SEQUENCE</scope>
    <source>
        <strain evidence="2">DJ080</strain>
    </source>
</reference>